<reference evidence="8" key="1">
    <citation type="submission" date="2015-10" db="EMBL/GenBank/DDBJ databases">
        <title>EvidentialGene: Evidence-directed Construction of Complete mRNA Transcriptomes without Genomes.</title>
        <authorList>
            <person name="Gilbert D.G."/>
        </authorList>
    </citation>
    <scope>NUCLEOTIDE SEQUENCE</scope>
</reference>
<proteinExistence type="inferred from homology"/>
<evidence type="ECO:0000256" key="5">
    <source>
        <dbReference type="ARBA" id="ARBA00022723"/>
    </source>
</evidence>
<evidence type="ECO:0000256" key="1">
    <source>
        <dbReference type="ARBA" id="ARBA00004414"/>
    </source>
</evidence>
<evidence type="ECO:0000256" key="2">
    <source>
        <dbReference type="ARBA" id="ARBA00004481"/>
    </source>
</evidence>
<comment type="similarity">
    <text evidence="4">Belongs to the CDIP1/LITAF family.</text>
</comment>
<keyword evidence="5" id="KW-0479">Metal-binding</keyword>
<dbReference type="PANTHER" id="PTHR23292:SF6">
    <property type="entry name" value="FI16602P1-RELATED"/>
    <property type="match status" value="1"/>
</dbReference>
<dbReference type="GO" id="GO:0031902">
    <property type="term" value="C:late endosome membrane"/>
    <property type="evidence" value="ECO:0007669"/>
    <property type="project" value="UniProtKB-SubCell"/>
</dbReference>
<name>A0A0P6BTX5_9CRUS</name>
<dbReference type="OrthoDB" id="4713066at2759"/>
<evidence type="ECO:0000256" key="6">
    <source>
        <dbReference type="ARBA" id="ARBA00022833"/>
    </source>
</evidence>
<dbReference type="GO" id="GO:0005765">
    <property type="term" value="C:lysosomal membrane"/>
    <property type="evidence" value="ECO:0007669"/>
    <property type="project" value="UniProtKB-SubCell"/>
</dbReference>
<dbReference type="PROSITE" id="PS51837">
    <property type="entry name" value="LITAF"/>
    <property type="match status" value="1"/>
</dbReference>
<dbReference type="PANTHER" id="PTHR23292">
    <property type="entry name" value="LIPOPOLYSACCHARIDE-INDUCED TUMOR NECROSIS FACTOR-ALPHA FACTOR"/>
    <property type="match status" value="1"/>
</dbReference>
<accession>A0A0P6BTX5</accession>
<evidence type="ECO:0000256" key="3">
    <source>
        <dbReference type="ARBA" id="ARBA00004630"/>
    </source>
</evidence>
<dbReference type="GO" id="GO:0008270">
    <property type="term" value="F:zinc ion binding"/>
    <property type="evidence" value="ECO:0007669"/>
    <property type="project" value="TreeGrafter"/>
</dbReference>
<organism evidence="8">
    <name type="scientific">Daphnia magna</name>
    <dbReference type="NCBI Taxonomy" id="35525"/>
    <lineage>
        <taxon>Eukaryota</taxon>
        <taxon>Metazoa</taxon>
        <taxon>Ecdysozoa</taxon>
        <taxon>Arthropoda</taxon>
        <taxon>Crustacea</taxon>
        <taxon>Branchiopoda</taxon>
        <taxon>Diplostraca</taxon>
        <taxon>Cladocera</taxon>
        <taxon>Anomopoda</taxon>
        <taxon>Daphniidae</taxon>
        <taxon>Daphnia</taxon>
    </lineage>
</organism>
<keyword evidence="6" id="KW-0862">Zinc</keyword>
<keyword evidence="7" id="KW-0472">Membrane</keyword>
<comment type="subcellular location">
    <subcellularLocation>
        <location evidence="2">Endosome membrane</location>
        <topology evidence="2">Peripheral membrane protein</topology>
    </subcellularLocation>
    <subcellularLocation>
        <location evidence="1">Late endosome membrane</location>
    </subcellularLocation>
    <subcellularLocation>
        <location evidence="3">Lysosome membrane</location>
        <topology evidence="3">Peripheral membrane protein</topology>
        <orientation evidence="3">Cytoplasmic side</orientation>
    </subcellularLocation>
</comment>
<evidence type="ECO:0000256" key="4">
    <source>
        <dbReference type="ARBA" id="ARBA00005975"/>
    </source>
</evidence>
<dbReference type="InterPro" id="IPR006629">
    <property type="entry name" value="LITAF"/>
</dbReference>
<dbReference type="AlphaFoldDB" id="A0A0P6BTX5"/>
<dbReference type="SMART" id="SM00714">
    <property type="entry name" value="LITAF"/>
    <property type="match status" value="1"/>
</dbReference>
<protein>
    <submittedName>
        <fullName evidence="8">LITAF protein</fullName>
    </submittedName>
</protein>
<dbReference type="EMBL" id="GDIQ01013089">
    <property type="protein sequence ID" value="JAN81648.1"/>
    <property type="molecule type" value="Transcribed_RNA"/>
</dbReference>
<sequence length="102" mass="11276">MLGPEACTMKCPQCQAEIQTGIKTKPGLVPICSGILICLFGCVLGCCLIPCFIKDCLDVEHFCPSCNAYLGMSCYPLSYFYTSSFSCDVFNPIFLGRFKRFL</sequence>
<dbReference type="Pfam" id="PF10601">
    <property type="entry name" value="zf-LITAF-like"/>
    <property type="match status" value="1"/>
</dbReference>
<evidence type="ECO:0000256" key="7">
    <source>
        <dbReference type="ARBA" id="ARBA00023136"/>
    </source>
</evidence>
<dbReference type="InterPro" id="IPR037519">
    <property type="entry name" value="LITAF_fam"/>
</dbReference>
<evidence type="ECO:0000313" key="8">
    <source>
        <dbReference type="EMBL" id="JAN81648.1"/>
    </source>
</evidence>